<dbReference type="AlphaFoldDB" id="A0A5B9MB47"/>
<sequence length="127" mass="14971">MFLCNQRYDCQIYVVSKSHIANQFYGYIGGEDYCLADGTIWRTSSPICRIRREQSPRAIVFRRGGQHFMAVQGMRRTVEVEAVHLPRFVLETPLNRPEKHELEELLAIPTLTKRAFAKWKIWKCIRQ</sequence>
<proteinExistence type="predicted"/>
<organism evidence="1 2">
    <name type="scientific">Stieleria maiorica</name>
    <dbReference type="NCBI Taxonomy" id="2795974"/>
    <lineage>
        <taxon>Bacteria</taxon>
        <taxon>Pseudomonadati</taxon>
        <taxon>Planctomycetota</taxon>
        <taxon>Planctomycetia</taxon>
        <taxon>Pirellulales</taxon>
        <taxon>Pirellulaceae</taxon>
        <taxon>Stieleria</taxon>
    </lineage>
</organism>
<protein>
    <submittedName>
        <fullName evidence="1">Uncharacterized protein</fullName>
    </submittedName>
</protein>
<reference evidence="1 2" key="1">
    <citation type="submission" date="2019-02" db="EMBL/GenBank/DDBJ databases">
        <title>Planctomycetal bacteria perform biofilm scaping via a novel small molecule.</title>
        <authorList>
            <person name="Jeske O."/>
            <person name="Boedeker C."/>
            <person name="Wiegand S."/>
            <person name="Breitling P."/>
            <person name="Kallscheuer N."/>
            <person name="Jogler M."/>
            <person name="Rohde M."/>
            <person name="Petersen J."/>
            <person name="Medema M.H."/>
            <person name="Surup F."/>
            <person name="Jogler C."/>
        </authorList>
    </citation>
    <scope>NUCLEOTIDE SEQUENCE [LARGE SCALE GENOMIC DNA]</scope>
    <source>
        <strain evidence="1 2">Mal15</strain>
    </source>
</reference>
<dbReference type="EMBL" id="CP036264">
    <property type="protein sequence ID" value="QEF97749.1"/>
    <property type="molecule type" value="Genomic_DNA"/>
</dbReference>
<dbReference type="KEGG" id="smam:Mal15_17930"/>
<evidence type="ECO:0000313" key="1">
    <source>
        <dbReference type="EMBL" id="QEF97749.1"/>
    </source>
</evidence>
<keyword evidence="2" id="KW-1185">Reference proteome</keyword>
<gene>
    <name evidence="1" type="ORF">Mal15_17930</name>
</gene>
<accession>A0A5B9MB47</accession>
<name>A0A5B9MB47_9BACT</name>
<dbReference type="Proteomes" id="UP000321353">
    <property type="component" value="Chromosome"/>
</dbReference>
<evidence type="ECO:0000313" key="2">
    <source>
        <dbReference type="Proteomes" id="UP000321353"/>
    </source>
</evidence>